<reference evidence="2 3" key="1">
    <citation type="submission" date="2019-03" db="EMBL/GenBank/DDBJ databases">
        <title>Genomic Encyclopedia of Type Strains, Phase IV (KMG-IV): sequencing the most valuable type-strain genomes for metagenomic binning, comparative biology and taxonomic classification.</title>
        <authorList>
            <person name="Goeker M."/>
        </authorList>
    </citation>
    <scope>NUCLEOTIDE SEQUENCE [LARGE SCALE GENOMIC DNA]</scope>
    <source>
        <strain evidence="2 3">DSM 24984</strain>
    </source>
</reference>
<dbReference type="InterPro" id="IPR019999">
    <property type="entry name" value="Anth_synth_I-like"/>
</dbReference>
<dbReference type="GO" id="GO:0000162">
    <property type="term" value="P:L-tryptophan biosynthetic process"/>
    <property type="evidence" value="ECO:0007669"/>
    <property type="project" value="TreeGrafter"/>
</dbReference>
<dbReference type="PANTHER" id="PTHR11236:SF50">
    <property type="entry name" value="AMINODEOXYCHORISMATE SYNTHASE COMPONENT 1"/>
    <property type="match status" value="1"/>
</dbReference>
<dbReference type="PANTHER" id="PTHR11236">
    <property type="entry name" value="AMINOBENZOATE/ANTHRANILATE SYNTHASE"/>
    <property type="match status" value="1"/>
</dbReference>
<sequence>MIKIGVMDLTWFCKLLDYALIRFQRGDMEADRFISEFNRLYGNSEPFLFIVDFELSRFVLHPLSELGSSSDILYDFRGLTNYQGTNTRRSLPEITKRPITFDSYRKSFDMVQKRQTDGDSYLLNLTFPTEIDVDLSFDEIFAGSSAEYKLKYGDEFVFFSPESFARISGGYITTSPMKGTRLMTTADCERLLMDDEKELAEHITVVDLLRNDLNSVADDVRVTSFRYPSYIRHGEKTIVQTSTDIRGRLRQDKDMASVILGLLPAGSVSGAPKRMTLDIIRQAEGAPRGFYTGIAGVYDGENIDTCVIIRYIEKKEGGTFFRSGGGITVYSRAQDEYAELLEKVYVPII</sequence>
<dbReference type="SUPFAM" id="SSF56322">
    <property type="entry name" value="ADC synthase"/>
    <property type="match status" value="1"/>
</dbReference>
<comment type="caution">
    <text evidence="2">The sequence shown here is derived from an EMBL/GenBank/DDBJ whole genome shotgun (WGS) entry which is preliminary data.</text>
</comment>
<accession>A0A4V2PRL8</accession>
<organism evidence="2 3">
    <name type="scientific">Seleniivibrio woodruffii</name>
    <dbReference type="NCBI Taxonomy" id="1078050"/>
    <lineage>
        <taxon>Bacteria</taxon>
        <taxon>Pseudomonadati</taxon>
        <taxon>Deferribacterota</taxon>
        <taxon>Deferribacteres</taxon>
        <taxon>Deferribacterales</taxon>
        <taxon>Geovibrionaceae</taxon>
        <taxon>Seleniivibrio</taxon>
    </lineage>
</organism>
<keyword evidence="3" id="KW-1185">Reference proteome</keyword>
<evidence type="ECO:0000313" key="3">
    <source>
        <dbReference type="Proteomes" id="UP000294614"/>
    </source>
</evidence>
<evidence type="ECO:0000259" key="1">
    <source>
        <dbReference type="Pfam" id="PF00425"/>
    </source>
</evidence>
<dbReference type="Proteomes" id="UP000294614">
    <property type="component" value="Unassembled WGS sequence"/>
</dbReference>
<dbReference type="InterPro" id="IPR015890">
    <property type="entry name" value="Chorismate_C"/>
</dbReference>
<dbReference type="AlphaFoldDB" id="A0A4V2PRL8"/>
<protein>
    <submittedName>
        <fullName evidence="2">Aminodeoxychorismate synthase subunit I</fullName>
    </submittedName>
</protein>
<dbReference type="Pfam" id="PF00425">
    <property type="entry name" value="Chorismate_bind"/>
    <property type="match status" value="1"/>
</dbReference>
<dbReference type="EMBL" id="SMGG01000006">
    <property type="protein sequence ID" value="TCK59371.1"/>
    <property type="molecule type" value="Genomic_DNA"/>
</dbReference>
<dbReference type="NCBIfam" id="NF005486">
    <property type="entry name" value="PRK07093.1"/>
    <property type="match status" value="1"/>
</dbReference>
<dbReference type="PRINTS" id="PR00095">
    <property type="entry name" value="ANTSNTHASEI"/>
</dbReference>
<evidence type="ECO:0000313" key="2">
    <source>
        <dbReference type="EMBL" id="TCK59371.1"/>
    </source>
</evidence>
<name>A0A4V2PRL8_9BACT</name>
<proteinExistence type="predicted"/>
<dbReference type="Gene3D" id="3.60.120.10">
    <property type="entry name" value="Anthranilate synthase"/>
    <property type="match status" value="1"/>
</dbReference>
<dbReference type="InterPro" id="IPR005801">
    <property type="entry name" value="ADC_synthase"/>
</dbReference>
<dbReference type="GO" id="GO:0046820">
    <property type="term" value="F:4-amino-4-deoxychorismate synthase activity"/>
    <property type="evidence" value="ECO:0007669"/>
    <property type="project" value="TreeGrafter"/>
</dbReference>
<gene>
    <name evidence="2" type="ORF">C8D98_2304</name>
</gene>
<feature type="domain" description="Chorismate-utilising enzyme C-terminal" evidence="1">
    <location>
        <begin position="102"/>
        <end position="343"/>
    </location>
</feature>